<dbReference type="Pfam" id="PF08955">
    <property type="entry name" value="BofC_C"/>
    <property type="match status" value="1"/>
</dbReference>
<dbReference type="Proteomes" id="UP000308230">
    <property type="component" value="Unassembled WGS sequence"/>
</dbReference>
<dbReference type="Pfam" id="PF08977">
    <property type="entry name" value="BOFC_N"/>
    <property type="match status" value="1"/>
</dbReference>
<reference evidence="4 5" key="1">
    <citation type="submission" date="2019-04" db="EMBL/GenBank/DDBJ databases">
        <title>Bacillus caeni sp. nov., a bacterium isolated from mangrove sediment.</title>
        <authorList>
            <person name="Huang H."/>
            <person name="Mo K."/>
            <person name="Hu Y."/>
        </authorList>
    </citation>
    <scope>NUCLEOTIDE SEQUENCE [LARGE SCALE GENOMIC DNA]</scope>
    <source>
        <strain evidence="4 5">HB172195</strain>
    </source>
</reference>
<dbReference type="InterPro" id="IPR015050">
    <property type="entry name" value="BofC_C"/>
</dbReference>
<name>A0A5R9FF92_9BACL</name>
<keyword evidence="1" id="KW-0472">Membrane</keyword>
<dbReference type="InterPro" id="IPR015071">
    <property type="entry name" value="BOFC_N"/>
</dbReference>
<organism evidence="4 5">
    <name type="scientific">Exobacillus caeni</name>
    <dbReference type="NCBI Taxonomy" id="2574798"/>
    <lineage>
        <taxon>Bacteria</taxon>
        <taxon>Bacillati</taxon>
        <taxon>Bacillota</taxon>
        <taxon>Bacilli</taxon>
        <taxon>Bacillales</taxon>
        <taxon>Guptibacillaceae</taxon>
        <taxon>Exobacillus</taxon>
    </lineage>
</organism>
<dbReference type="InterPro" id="IPR038118">
    <property type="entry name" value="BOFC_N_sf"/>
</dbReference>
<protein>
    <submittedName>
        <fullName evidence="4">Regulator</fullName>
    </submittedName>
</protein>
<keyword evidence="5" id="KW-1185">Reference proteome</keyword>
<evidence type="ECO:0000259" key="2">
    <source>
        <dbReference type="Pfam" id="PF08955"/>
    </source>
</evidence>
<feature type="transmembrane region" description="Helical" evidence="1">
    <location>
        <begin position="17"/>
        <end position="35"/>
    </location>
</feature>
<dbReference type="InterPro" id="IPR038117">
    <property type="entry name" value="BofC_C_sf"/>
</dbReference>
<keyword evidence="1" id="KW-1133">Transmembrane helix</keyword>
<feature type="domain" description="Bypass of forespore C C-terminal" evidence="2">
    <location>
        <begin position="121"/>
        <end position="192"/>
    </location>
</feature>
<evidence type="ECO:0000313" key="4">
    <source>
        <dbReference type="EMBL" id="TLS39264.1"/>
    </source>
</evidence>
<accession>A0A5R9FF92</accession>
<dbReference type="OrthoDB" id="2678751at2"/>
<comment type="caution">
    <text evidence="4">The sequence shown here is derived from an EMBL/GenBank/DDBJ whole genome shotgun (WGS) entry which is preliminary data.</text>
</comment>
<dbReference type="AlphaFoldDB" id="A0A5R9FF92"/>
<evidence type="ECO:0000256" key="1">
    <source>
        <dbReference type="SAM" id="Phobius"/>
    </source>
</evidence>
<proteinExistence type="predicted"/>
<dbReference type="Gene3D" id="3.10.20.420">
    <property type="entry name" value="Bypass-of-forespore C, N-terminal domain"/>
    <property type="match status" value="1"/>
</dbReference>
<evidence type="ECO:0000313" key="5">
    <source>
        <dbReference type="Proteomes" id="UP000308230"/>
    </source>
</evidence>
<evidence type="ECO:0000259" key="3">
    <source>
        <dbReference type="Pfam" id="PF08977"/>
    </source>
</evidence>
<sequence>MVTVGRGEIMSKNKKQVMFFLWTVGLMGALLFYMVQHDRSAEAERQSEASINEEVSKEVFEVTGPKTIDVVLKTEYIDGTVEQEVISETIWSMEDFWAEYSDWQLVEQDKDKMVFYKKSRDLSPVLKANGYFGVTENDVLSIFEGKPEEENVIQTFFQIDVGKLESNLEKQIKIGIPIQSSDHYEEVMASFQKVKIK</sequence>
<feature type="domain" description="Bypass-of-forespore C N-terminal" evidence="3">
    <location>
        <begin position="68"/>
        <end position="117"/>
    </location>
</feature>
<dbReference type="EMBL" id="SWLG01000001">
    <property type="protein sequence ID" value="TLS39264.1"/>
    <property type="molecule type" value="Genomic_DNA"/>
</dbReference>
<dbReference type="Gene3D" id="3.30.70.1740">
    <property type="entry name" value="Bypass-of-forespore C, C-terminal domain"/>
    <property type="match status" value="1"/>
</dbReference>
<gene>
    <name evidence="4" type="ORF">FCL54_02860</name>
</gene>
<keyword evidence="1" id="KW-0812">Transmembrane</keyword>